<evidence type="ECO:0000256" key="3">
    <source>
        <dbReference type="SAM" id="Phobius"/>
    </source>
</evidence>
<feature type="coiled-coil region" evidence="1">
    <location>
        <begin position="490"/>
        <end position="517"/>
    </location>
</feature>
<dbReference type="STRING" id="1245528.M3JXB7"/>
<feature type="transmembrane region" description="Helical" evidence="3">
    <location>
        <begin position="340"/>
        <end position="360"/>
    </location>
</feature>
<dbReference type="HOGENOM" id="CLU_020178_0_2_1"/>
<evidence type="ECO:0000256" key="2">
    <source>
        <dbReference type="SAM" id="MobiDB-lite"/>
    </source>
</evidence>
<accession>M3JXB7</accession>
<gene>
    <name evidence="5" type="ORF">G210_2042</name>
</gene>
<feature type="transmembrane region" description="Helical" evidence="3">
    <location>
        <begin position="469"/>
        <end position="490"/>
    </location>
</feature>
<dbReference type="EMBL" id="AOGT01001487">
    <property type="protein sequence ID" value="EMG47565.1"/>
    <property type="molecule type" value="Genomic_DNA"/>
</dbReference>
<keyword evidence="3" id="KW-0812">Transmembrane</keyword>
<feature type="transmembrane region" description="Helical" evidence="3">
    <location>
        <begin position="308"/>
        <end position="328"/>
    </location>
</feature>
<dbReference type="InterPro" id="IPR053001">
    <property type="entry name" value="MNNG_permease-like"/>
</dbReference>
<comment type="caution">
    <text evidence="5">The sequence shown here is derived from an EMBL/GenBank/DDBJ whole genome shotgun (WGS) entry which is preliminary data.</text>
</comment>
<feature type="domain" description="DUF3533" evidence="4">
    <location>
        <begin position="82"/>
        <end position="480"/>
    </location>
</feature>
<dbReference type="PANTHER" id="PTHR34814:SF1">
    <property type="entry name" value="NITROSOGUANIDINE RESISTANCE PROTEIN SNG1"/>
    <property type="match status" value="1"/>
</dbReference>
<feature type="transmembrane region" description="Helical" evidence="3">
    <location>
        <begin position="416"/>
        <end position="438"/>
    </location>
</feature>
<feature type="transmembrane region" description="Helical" evidence="3">
    <location>
        <begin position="380"/>
        <end position="404"/>
    </location>
</feature>
<sequence>MRDTESVDPLSQPTNHDSDCDDDDDDHQEFRGVTAAMVQKVQSTELEADRKKSNVDPNETTLTLKERLNEYIKAAPAFIKAYVQVFCIYLGFLSLYWGSIYRRNERYANVKYLVVNQDEGFERNGNIIEPFLGNAMADMLLQNKTIVQLGNFDFVNTTSFLELAASHNNTALEEVERQIHHMKYWGGIYIAPNSTQQIYDSFYTANGTFMTSGAINSTITTVYSTGRHFSALSQYLFRNLDAVGQAWVRFYVAPKVYQPILNQLNSTQKQNLLSSNETVPILTTFPSFSFLDIRPASSPALLGPSEVALIYSLLMSFYAYNFSIEIFAYMRKHVKYRSYLFYKFLISQLNAFLLALVYGLMTLAFRVSTSITFGKSGFLVLWMIIYLYISGLSAVNEFVVSIILAYDKKPLIAPWIIFLIVSQISPTFAPFVLSPGFYRYGYGMPMYNAYEAIKVVFFNTWKGTMGRNIGVLVIWLVVGNVALLFSGHWATKRARRLAREEKLKKKAEREKEKEKEAST</sequence>
<evidence type="ECO:0000313" key="6">
    <source>
        <dbReference type="Proteomes" id="UP000011777"/>
    </source>
</evidence>
<dbReference type="Proteomes" id="UP000011777">
    <property type="component" value="Unassembled WGS sequence"/>
</dbReference>
<dbReference type="OMA" id="WHYVIRR"/>
<dbReference type="InterPro" id="IPR022703">
    <property type="entry name" value="DUF3533"/>
</dbReference>
<protein>
    <recommendedName>
        <fullName evidence="4">DUF3533 domain-containing protein</fullName>
    </recommendedName>
</protein>
<dbReference type="OrthoDB" id="2140105at2759"/>
<dbReference type="Pfam" id="PF12051">
    <property type="entry name" value="DUF3533"/>
    <property type="match status" value="1"/>
</dbReference>
<keyword evidence="3" id="KW-1133">Transmembrane helix</keyword>
<keyword evidence="6" id="KW-1185">Reference proteome</keyword>
<keyword evidence="3" id="KW-0472">Membrane</keyword>
<dbReference type="PANTHER" id="PTHR34814">
    <property type="entry name" value="NITROSOGUANIDINE RESISTANCE PROTEIN SNG1"/>
    <property type="match status" value="1"/>
</dbReference>
<feature type="transmembrane region" description="Helical" evidence="3">
    <location>
        <begin position="77"/>
        <end position="97"/>
    </location>
</feature>
<evidence type="ECO:0000256" key="1">
    <source>
        <dbReference type="SAM" id="Coils"/>
    </source>
</evidence>
<feature type="region of interest" description="Disordered" evidence="2">
    <location>
        <begin position="1"/>
        <end position="28"/>
    </location>
</feature>
<proteinExistence type="predicted"/>
<keyword evidence="1" id="KW-0175">Coiled coil</keyword>
<dbReference type="eggNOG" id="ENOG502SSX7">
    <property type="taxonomic scope" value="Eukaryota"/>
</dbReference>
<evidence type="ECO:0000259" key="4">
    <source>
        <dbReference type="Pfam" id="PF12051"/>
    </source>
</evidence>
<name>M3JXB7_CANMX</name>
<reference evidence="5 6" key="1">
    <citation type="submission" date="2013-02" db="EMBL/GenBank/DDBJ databases">
        <title>Genome sequence of Candida maltosa Xu316, a potential industrial strain for xylitol and ethanol production.</title>
        <authorList>
            <person name="Yu J."/>
            <person name="Wang Q."/>
            <person name="Geng X."/>
            <person name="Bao W."/>
            <person name="He P."/>
            <person name="Cai J."/>
        </authorList>
    </citation>
    <scope>NUCLEOTIDE SEQUENCE [LARGE SCALE GENOMIC DNA]</scope>
    <source>
        <strain evidence="6">Xu316</strain>
    </source>
</reference>
<evidence type="ECO:0000313" key="5">
    <source>
        <dbReference type="EMBL" id="EMG47565.1"/>
    </source>
</evidence>
<dbReference type="AlphaFoldDB" id="M3JXB7"/>
<dbReference type="GO" id="GO:0016020">
    <property type="term" value="C:membrane"/>
    <property type="evidence" value="ECO:0007669"/>
    <property type="project" value="TreeGrafter"/>
</dbReference>
<organism evidence="5 6">
    <name type="scientific">Candida maltosa (strain Xu316)</name>
    <name type="common">Yeast</name>
    <dbReference type="NCBI Taxonomy" id="1245528"/>
    <lineage>
        <taxon>Eukaryota</taxon>
        <taxon>Fungi</taxon>
        <taxon>Dikarya</taxon>
        <taxon>Ascomycota</taxon>
        <taxon>Saccharomycotina</taxon>
        <taxon>Pichiomycetes</taxon>
        <taxon>Debaryomycetaceae</taxon>
        <taxon>Candida/Lodderomyces clade</taxon>
        <taxon>Candida</taxon>
    </lineage>
</organism>